<sequence length="194" mass="22709">MEYKDHEGYTNDQVTLLPEVNLAYNTSVHSVTGKTPGIIEKGWNPPLPVDYLKKILLSIHHTAKGFQTMWKTEFENVEKYIAEAKLWNKQRYDKSHQDPDFKEVDQVLISKLNFKLLKGADKMRGSFVRSFTIIRLLRKNLVEVRLAERFSRKHPVFPKSLVKPYHQTDDGKRCNMIILSPMKNSLKKMIHLDQ</sequence>
<accession>A0A9Q3C2B0</accession>
<organism evidence="1 2">
    <name type="scientific">Austropuccinia psidii MF-1</name>
    <dbReference type="NCBI Taxonomy" id="1389203"/>
    <lineage>
        <taxon>Eukaryota</taxon>
        <taxon>Fungi</taxon>
        <taxon>Dikarya</taxon>
        <taxon>Basidiomycota</taxon>
        <taxon>Pucciniomycotina</taxon>
        <taxon>Pucciniomycetes</taxon>
        <taxon>Pucciniales</taxon>
        <taxon>Sphaerophragmiaceae</taxon>
        <taxon>Austropuccinia</taxon>
    </lineage>
</organism>
<name>A0A9Q3C2B0_9BASI</name>
<protein>
    <submittedName>
        <fullName evidence="1">Uncharacterized protein</fullName>
    </submittedName>
</protein>
<comment type="caution">
    <text evidence="1">The sequence shown here is derived from an EMBL/GenBank/DDBJ whole genome shotgun (WGS) entry which is preliminary data.</text>
</comment>
<reference evidence="1" key="1">
    <citation type="submission" date="2021-03" db="EMBL/GenBank/DDBJ databases">
        <title>Draft genome sequence of rust myrtle Austropuccinia psidii MF-1, a brazilian biotype.</title>
        <authorList>
            <person name="Quecine M.C."/>
            <person name="Pachon D.M.R."/>
            <person name="Bonatelli M.L."/>
            <person name="Correr F.H."/>
            <person name="Franceschini L.M."/>
            <person name="Leite T.F."/>
            <person name="Margarido G.R.A."/>
            <person name="Almeida C.A."/>
            <person name="Ferrarezi J.A."/>
            <person name="Labate C.A."/>
        </authorList>
    </citation>
    <scope>NUCLEOTIDE SEQUENCE</scope>
    <source>
        <strain evidence="1">MF-1</strain>
    </source>
</reference>
<evidence type="ECO:0000313" key="1">
    <source>
        <dbReference type="EMBL" id="MBW0475067.1"/>
    </source>
</evidence>
<keyword evidence="2" id="KW-1185">Reference proteome</keyword>
<dbReference type="Proteomes" id="UP000765509">
    <property type="component" value="Unassembled WGS sequence"/>
</dbReference>
<evidence type="ECO:0000313" key="2">
    <source>
        <dbReference type="Proteomes" id="UP000765509"/>
    </source>
</evidence>
<proteinExistence type="predicted"/>
<dbReference type="AlphaFoldDB" id="A0A9Q3C2B0"/>
<gene>
    <name evidence="1" type="ORF">O181_014782</name>
</gene>
<dbReference type="OrthoDB" id="3158924at2759"/>
<dbReference type="EMBL" id="AVOT02003974">
    <property type="protein sequence ID" value="MBW0475067.1"/>
    <property type="molecule type" value="Genomic_DNA"/>
</dbReference>